<proteinExistence type="inferred from homology"/>
<dbReference type="CDD" id="cd08412">
    <property type="entry name" value="PBP2_PAO1_like"/>
    <property type="match status" value="1"/>
</dbReference>
<accession>A0ABY4W329</accession>
<evidence type="ECO:0000313" key="7">
    <source>
        <dbReference type="Proteomes" id="UP001056291"/>
    </source>
</evidence>
<evidence type="ECO:0000256" key="2">
    <source>
        <dbReference type="ARBA" id="ARBA00023015"/>
    </source>
</evidence>
<evidence type="ECO:0000256" key="3">
    <source>
        <dbReference type="ARBA" id="ARBA00023125"/>
    </source>
</evidence>
<dbReference type="InterPro" id="IPR000847">
    <property type="entry name" value="LysR_HTH_N"/>
</dbReference>
<dbReference type="SUPFAM" id="SSF46785">
    <property type="entry name" value="Winged helix' DNA-binding domain"/>
    <property type="match status" value="1"/>
</dbReference>
<dbReference type="SUPFAM" id="SSF53850">
    <property type="entry name" value="Periplasmic binding protein-like II"/>
    <property type="match status" value="1"/>
</dbReference>
<dbReference type="Pfam" id="PF00126">
    <property type="entry name" value="HTH_1"/>
    <property type="match status" value="1"/>
</dbReference>
<dbReference type="Gene3D" id="3.40.190.10">
    <property type="entry name" value="Periplasmic binding protein-like II"/>
    <property type="match status" value="2"/>
</dbReference>
<dbReference type="InterPro" id="IPR005119">
    <property type="entry name" value="LysR_subst-bd"/>
</dbReference>
<sequence length="317" mass="35628">MMEPSLRHIRYFIATANAGQISRAAKDINVSQSAITTAIKALEEIVGTTLFERHSSGVSLTYEGNLFLDHARHIVESVEEAIRIPRRIREDVKGSINLAVTYTIAGYFVPPFVSRFSRAFPNVRIHISEADRPNIEEGLIAGGFDLAVMLTSNIVNHEELSHDILVKSRRRLWVDAHHKFLKQPSVTLQDISSEPYIMLTVDEASNTAQRYWNKTSYKPNVFFRTLSVEAVRSMVASGMGISILSDMVYRPWSLEGRRVETLEVADGVPTMDIGLAWLRNHTHNEAAKAFIEFMHMSTGTGQSHNFIGNENRPAFGK</sequence>
<keyword evidence="3" id="KW-0238">DNA-binding</keyword>
<feature type="domain" description="HTH lysR-type" evidence="5">
    <location>
        <begin position="4"/>
        <end position="61"/>
    </location>
</feature>
<dbReference type="PANTHER" id="PTHR30346:SF0">
    <property type="entry name" value="HCA OPERON TRANSCRIPTIONAL ACTIVATOR HCAR"/>
    <property type="match status" value="1"/>
</dbReference>
<evidence type="ECO:0000256" key="4">
    <source>
        <dbReference type="ARBA" id="ARBA00023163"/>
    </source>
</evidence>
<keyword evidence="2" id="KW-0805">Transcription regulation</keyword>
<dbReference type="PROSITE" id="PS50931">
    <property type="entry name" value="HTH_LYSR"/>
    <property type="match status" value="1"/>
</dbReference>
<dbReference type="RefSeq" id="WP_251934706.1">
    <property type="nucleotide sequence ID" value="NZ_CP098747.1"/>
</dbReference>
<evidence type="ECO:0000313" key="6">
    <source>
        <dbReference type="EMBL" id="USG61588.1"/>
    </source>
</evidence>
<dbReference type="Proteomes" id="UP001056291">
    <property type="component" value="Chromosome"/>
</dbReference>
<name>A0ABY4W329_9PROT</name>
<dbReference type="PRINTS" id="PR00039">
    <property type="entry name" value="HTHLYSR"/>
</dbReference>
<protein>
    <submittedName>
        <fullName evidence="6">LysR substrate-binding domain-containing protein</fullName>
    </submittedName>
</protein>
<evidence type="ECO:0000259" key="5">
    <source>
        <dbReference type="PROSITE" id="PS50931"/>
    </source>
</evidence>
<organism evidence="6 7">
    <name type="scientific">Sneathiella marina</name>
    <dbReference type="NCBI Taxonomy" id="2950108"/>
    <lineage>
        <taxon>Bacteria</taxon>
        <taxon>Pseudomonadati</taxon>
        <taxon>Pseudomonadota</taxon>
        <taxon>Alphaproteobacteria</taxon>
        <taxon>Sneathiellales</taxon>
        <taxon>Sneathiellaceae</taxon>
        <taxon>Sneathiella</taxon>
    </lineage>
</organism>
<dbReference type="Gene3D" id="1.10.10.10">
    <property type="entry name" value="Winged helix-like DNA-binding domain superfamily/Winged helix DNA-binding domain"/>
    <property type="match status" value="1"/>
</dbReference>
<dbReference type="InterPro" id="IPR036388">
    <property type="entry name" value="WH-like_DNA-bd_sf"/>
</dbReference>
<gene>
    <name evidence="6" type="ORF">NBZ79_01180</name>
</gene>
<dbReference type="Pfam" id="PF03466">
    <property type="entry name" value="LysR_substrate"/>
    <property type="match status" value="1"/>
</dbReference>
<evidence type="ECO:0000256" key="1">
    <source>
        <dbReference type="ARBA" id="ARBA00009437"/>
    </source>
</evidence>
<dbReference type="InterPro" id="IPR036390">
    <property type="entry name" value="WH_DNA-bd_sf"/>
</dbReference>
<keyword evidence="7" id="KW-1185">Reference proteome</keyword>
<dbReference type="PANTHER" id="PTHR30346">
    <property type="entry name" value="TRANSCRIPTIONAL DUAL REGULATOR HCAR-RELATED"/>
    <property type="match status" value="1"/>
</dbReference>
<comment type="similarity">
    <text evidence="1">Belongs to the LysR transcriptional regulatory family.</text>
</comment>
<reference evidence="6" key="1">
    <citation type="submission" date="2022-06" db="EMBL/GenBank/DDBJ databases">
        <title>Sneathiella actinostolidae sp. nov., isolated from a sea anemonein the Western Pacific Ocean.</title>
        <authorList>
            <person name="Wei M.J."/>
        </authorList>
    </citation>
    <scope>NUCLEOTIDE SEQUENCE</scope>
    <source>
        <strain evidence="6">PHK-P5</strain>
    </source>
</reference>
<keyword evidence="4" id="KW-0804">Transcription</keyword>
<dbReference type="EMBL" id="CP098747">
    <property type="protein sequence ID" value="USG61588.1"/>
    <property type="molecule type" value="Genomic_DNA"/>
</dbReference>